<dbReference type="GO" id="GO:0008017">
    <property type="term" value="F:microtubule binding"/>
    <property type="evidence" value="ECO:0007669"/>
    <property type="project" value="InterPro"/>
</dbReference>
<dbReference type="EMBL" id="UYRT01008967">
    <property type="protein sequence ID" value="VDK46316.1"/>
    <property type="molecule type" value="Genomic_DNA"/>
</dbReference>
<dbReference type="AlphaFoldDB" id="A0A183D7D8"/>
<dbReference type="SMART" id="SM00129">
    <property type="entry name" value="KISc"/>
    <property type="match status" value="1"/>
</dbReference>
<reference evidence="7 8" key="2">
    <citation type="submission" date="2018-11" db="EMBL/GenBank/DDBJ databases">
        <authorList>
            <consortium name="Pathogen Informatics"/>
        </authorList>
    </citation>
    <scope>NUCLEOTIDE SEQUENCE [LARGE SCALE GENOMIC DNA]</scope>
</reference>
<dbReference type="PANTHER" id="PTHR47969:SF29">
    <property type="entry name" value="KINESIN-LIKE PROTEIN"/>
    <property type="match status" value="1"/>
</dbReference>
<gene>
    <name evidence="7" type="ORF">GPUH_LOCUS4629</name>
</gene>
<keyword evidence="3" id="KW-0067">ATP-binding</keyword>
<keyword evidence="4" id="KW-0963">Cytoplasm</keyword>
<dbReference type="GO" id="GO:0003777">
    <property type="term" value="F:microtubule motor activity"/>
    <property type="evidence" value="ECO:0007669"/>
    <property type="project" value="InterPro"/>
</dbReference>
<dbReference type="GO" id="GO:0007018">
    <property type="term" value="P:microtubule-based movement"/>
    <property type="evidence" value="ECO:0007669"/>
    <property type="project" value="InterPro"/>
</dbReference>
<name>A0A183D7D8_9BILA</name>
<dbReference type="GO" id="GO:0005875">
    <property type="term" value="C:microtubule associated complex"/>
    <property type="evidence" value="ECO:0007669"/>
    <property type="project" value="TreeGrafter"/>
</dbReference>
<evidence type="ECO:0000313" key="7">
    <source>
        <dbReference type="EMBL" id="VDK46316.1"/>
    </source>
</evidence>
<protein>
    <submittedName>
        <fullName evidence="9">Kinesin motor domain-containing protein</fullName>
    </submittedName>
</protein>
<evidence type="ECO:0000259" key="6">
    <source>
        <dbReference type="PROSITE" id="PS50067"/>
    </source>
</evidence>
<dbReference type="InterPro" id="IPR027417">
    <property type="entry name" value="P-loop_NTPase"/>
</dbReference>
<accession>A0A183D7D8</accession>
<evidence type="ECO:0000256" key="5">
    <source>
        <dbReference type="PROSITE-ProRule" id="PRU00283"/>
    </source>
</evidence>
<evidence type="ECO:0000256" key="2">
    <source>
        <dbReference type="ARBA" id="ARBA00022741"/>
    </source>
</evidence>
<dbReference type="GO" id="GO:0005524">
    <property type="term" value="F:ATP binding"/>
    <property type="evidence" value="ECO:0007669"/>
    <property type="project" value="UniProtKB-KW"/>
</dbReference>
<dbReference type="GO" id="GO:0007052">
    <property type="term" value="P:mitotic spindle organization"/>
    <property type="evidence" value="ECO:0007669"/>
    <property type="project" value="TreeGrafter"/>
</dbReference>
<sequence>MLCAVFVSYVEVYNEVCYDLLDEPLVRADGTRTLAGKEIRLGANNMFYVGNIIEVEVDSSDEALEQFYKGQERRRVADTLLNKQSSRSHSIFNIRVVMAPCRGNTSYPDSDLSKMYVTQLSLVDLAGSERTKRTGNEGVRLVESGKINQGLAVLRQCFEKLR</sequence>
<dbReference type="PANTHER" id="PTHR47969">
    <property type="entry name" value="CHROMOSOME-ASSOCIATED KINESIN KIF4A-RELATED"/>
    <property type="match status" value="1"/>
</dbReference>
<dbReference type="InterPro" id="IPR027640">
    <property type="entry name" value="Kinesin-like_fam"/>
</dbReference>
<dbReference type="OrthoDB" id="2403182at2759"/>
<dbReference type="PROSITE" id="PS50067">
    <property type="entry name" value="KINESIN_MOTOR_2"/>
    <property type="match status" value="1"/>
</dbReference>
<comment type="caution">
    <text evidence="5">Lacks conserved residue(s) required for the propagation of feature annotation.</text>
</comment>
<evidence type="ECO:0000256" key="1">
    <source>
        <dbReference type="ARBA" id="ARBA00004245"/>
    </source>
</evidence>
<dbReference type="Pfam" id="PF00225">
    <property type="entry name" value="Kinesin"/>
    <property type="match status" value="1"/>
</dbReference>
<dbReference type="PRINTS" id="PR00380">
    <property type="entry name" value="KINESINHEAVY"/>
</dbReference>
<dbReference type="InterPro" id="IPR001752">
    <property type="entry name" value="Kinesin_motor_dom"/>
</dbReference>
<reference evidence="9" key="1">
    <citation type="submission" date="2016-06" db="UniProtKB">
        <authorList>
            <consortium name="WormBaseParasite"/>
        </authorList>
    </citation>
    <scope>IDENTIFICATION</scope>
</reference>
<comment type="subcellular location">
    <subcellularLocation>
        <location evidence="1">Cytoplasm</location>
        <location evidence="1">Cytoskeleton</location>
    </subcellularLocation>
</comment>
<dbReference type="Gene3D" id="3.40.850.10">
    <property type="entry name" value="Kinesin motor domain"/>
    <property type="match status" value="1"/>
</dbReference>
<feature type="domain" description="Kinesin motor" evidence="6">
    <location>
        <begin position="1"/>
        <end position="162"/>
    </location>
</feature>
<evidence type="ECO:0000256" key="3">
    <source>
        <dbReference type="ARBA" id="ARBA00022840"/>
    </source>
</evidence>
<keyword evidence="8" id="KW-1185">Reference proteome</keyword>
<evidence type="ECO:0000313" key="8">
    <source>
        <dbReference type="Proteomes" id="UP000271098"/>
    </source>
</evidence>
<keyword evidence="4" id="KW-0206">Cytoskeleton</keyword>
<dbReference type="Proteomes" id="UP000271098">
    <property type="component" value="Unassembled WGS sequence"/>
</dbReference>
<keyword evidence="2" id="KW-0547">Nucleotide-binding</keyword>
<dbReference type="SUPFAM" id="SSF52540">
    <property type="entry name" value="P-loop containing nucleoside triphosphate hydrolases"/>
    <property type="match status" value="1"/>
</dbReference>
<organism evidence="9">
    <name type="scientific">Gongylonema pulchrum</name>
    <dbReference type="NCBI Taxonomy" id="637853"/>
    <lineage>
        <taxon>Eukaryota</taxon>
        <taxon>Metazoa</taxon>
        <taxon>Ecdysozoa</taxon>
        <taxon>Nematoda</taxon>
        <taxon>Chromadorea</taxon>
        <taxon>Rhabditida</taxon>
        <taxon>Spirurina</taxon>
        <taxon>Spiruromorpha</taxon>
        <taxon>Spiruroidea</taxon>
        <taxon>Gongylonematidae</taxon>
        <taxon>Gongylonema</taxon>
    </lineage>
</organism>
<evidence type="ECO:0000256" key="4">
    <source>
        <dbReference type="ARBA" id="ARBA00023212"/>
    </source>
</evidence>
<dbReference type="GO" id="GO:0051231">
    <property type="term" value="P:spindle elongation"/>
    <property type="evidence" value="ECO:0007669"/>
    <property type="project" value="TreeGrafter"/>
</dbReference>
<dbReference type="WBParaSite" id="GPUH_0000463601-mRNA-1">
    <property type="protein sequence ID" value="GPUH_0000463601-mRNA-1"/>
    <property type="gene ID" value="GPUH_0000463601"/>
</dbReference>
<proteinExistence type="inferred from homology"/>
<evidence type="ECO:0000313" key="9">
    <source>
        <dbReference type="WBParaSite" id="GPUH_0000463601-mRNA-1"/>
    </source>
</evidence>
<dbReference type="InterPro" id="IPR036961">
    <property type="entry name" value="Kinesin_motor_dom_sf"/>
</dbReference>
<comment type="similarity">
    <text evidence="5">Belongs to the TRAFAC class myosin-kinesin ATPase superfamily. Kinesin family.</text>
</comment>